<accession>A0AAJ0BA22</accession>
<dbReference type="AlphaFoldDB" id="A0AAJ0BA22"/>
<evidence type="ECO:0000256" key="1">
    <source>
        <dbReference type="SAM" id="MobiDB-lite"/>
    </source>
</evidence>
<evidence type="ECO:0000313" key="3">
    <source>
        <dbReference type="Proteomes" id="UP001239445"/>
    </source>
</evidence>
<dbReference type="EMBL" id="MU839835">
    <property type="protein sequence ID" value="KAK1754456.1"/>
    <property type="molecule type" value="Genomic_DNA"/>
</dbReference>
<comment type="caution">
    <text evidence="2">The sequence shown here is derived from an EMBL/GenBank/DDBJ whole genome shotgun (WGS) entry which is preliminary data.</text>
</comment>
<protein>
    <submittedName>
        <fullName evidence="2">Uncharacterized protein</fullName>
    </submittedName>
</protein>
<reference evidence="2" key="1">
    <citation type="submission" date="2023-06" db="EMBL/GenBank/DDBJ databases">
        <title>Genome-scale phylogeny and comparative genomics of the fungal order Sordariales.</title>
        <authorList>
            <consortium name="Lawrence Berkeley National Laboratory"/>
            <person name="Hensen N."/>
            <person name="Bonometti L."/>
            <person name="Westerberg I."/>
            <person name="Brannstrom I.O."/>
            <person name="Guillou S."/>
            <person name="Cros-Aarteil S."/>
            <person name="Calhoun S."/>
            <person name="Haridas S."/>
            <person name="Kuo A."/>
            <person name="Mondo S."/>
            <person name="Pangilinan J."/>
            <person name="Riley R."/>
            <person name="Labutti K."/>
            <person name="Andreopoulos B."/>
            <person name="Lipzen A."/>
            <person name="Chen C."/>
            <person name="Yanf M."/>
            <person name="Daum C."/>
            <person name="Ng V."/>
            <person name="Clum A."/>
            <person name="Steindorff A."/>
            <person name="Ohm R."/>
            <person name="Martin F."/>
            <person name="Silar P."/>
            <person name="Natvig D."/>
            <person name="Lalanne C."/>
            <person name="Gautier V."/>
            <person name="Ament-Velasquez S.L."/>
            <person name="Kruys A."/>
            <person name="Hutchinson M.I."/>
            <person name="Powell A.J."/>
            <person name="Barry K."/>
            <person name="Miller A.N."/>
            <person name="Grigoriev I.V."/>
            <person name="Debuchy R."/>
            <person name="Gladieux P."/>
            <person name="Thoren M.H."/>
            <person name="Johannesson H."/>
        </authorList>
    </citation>
    <scope>NUCLEOTIDE SEQUENCE</scope>
    <source>
        <strain evidence="2">PSN4</strain>
    </source>
</reference>
<feature type="compositionally biased region" description="Basic residues" evidence="1">
    <location>
        <begin position="35"/>
        <end position="48"/>
    </location>
</feature>
<organism evidence="2 3">
    <name type="scientific">Echria macrotheca</name>
    <dbReference type="NCBI Taxonomy" id="438768"/>
    <lineage>
        <taxon>Eukaryota</taxon>
        <taxon>Fungi</taxon>
        <taxon>Dikarya</taxon>
        <taxon>Ascomycota</taxon>
        <taxon>Pezizomycotina</taxon>
        <taxon>Sordariomycetes</taxon>
        <taxon>Sordariomycetidae</taxon>
        <taxon>Sordariales</taxon>
        <taxon>Schizotheciaceae</taxon>
        <taxon>Echria</taxon>
    </lineage>
</organism>
<keyword evidence="3" id="KW-1185">Reference proteome</keyword>
<feature type="region of interest" description="Disordered" evidence="1">
    <location>
        <begin position="1"/>
        <end position="48"/>
    </location>
</feature>
<feature type="region of interest" description="Disordered" evidence="1">
    <location>
        <begin position="65"/>
        <end position="88"/>
    </location>
</feature>
<name>A0AAJ0BA22_9PEZI</name>
<proteinExistence type="predicted"/>
<dbReference type="Proteomes" id="UP001239445">
    <property type="component" value="Unassembled WGS sequence"/>
</dbReference>
<evidence type="ECO:0000313" key="2">
    <source>
        <dbReference type="EMBL" id="KAK1754456.1"/>
    </source>
</evidence>
<gene>
    <name evidence="2" type="ORF">QBC47DRAFT_447418</name>
</gene>
<sequence length="260" mass="30258">MSLETLSFDSSLIPPQTTRYIQGRPSTANPNNNPRGKHHRNPLPWPRRKIMRIDGDLRAYRWKKTTSDDMSDSDSDSETKTTKNQTQKIEKPHFITLLEAHARRHRVVRYTCDCCYDLMHVGPLKAWRRGWTAFREEGCAEARDREVWFPGEEMGEEMGDGAPWEEERTEDFGMGDIERVVYSLRWVRRRDKRRRKGTGEVMGMEVDDWSGNLDGERGRVEPADLEWEFVQGCRSWTEGSIAGSEWVAVESDMDSVHSDM</sequence>
<feature type="compositionally biased region" description="Polar residues" evidence="1">
    <location>
        <begin position="1"/>
        <end position="34"/>
    </location>
</feature>